<proteinExistence type="predicted"/>
<dbReference type="EMBL" id="JAMZFW010000033">
    <property type="protein sequence ID" value="MCP1103599.1"/>
    <property type="molecule type" value="Genomic_DNA"/>
</dbReference>
<accession>A0ABT1ED48</accession>
<gene>
    <name evidence="1" type="ORF">NK125_14445</name>
</gene>
<organism evidence="1 2">
    <name type="scientific">Aequitasia blattaphilus</name>
    <dbReference type="NCBI Taxonomy" id="2949332"/>
    <lineage>
        <taxon>Bacteria</taxon>
        <taxon>Bacillati</taxon>
        <taxon>Bacillota</taxon>
        <taxon>Clostridia</taxon>
        <taxon>Lachnospirales</taxon>
        <taxon>Lachnospiraceae</taxon>
        <taxon>Aequitasia</taxon>
    </lineage>
</organism>
<keyword evidence="2" id="KW-1185">Reference proteome</keyword>
<name>A0ABT1ED48_9FIRM</name>
<comment type="caution">
    <text evidence="1">The sequence shown here is derived from an EMBL/GenBank/DDBJ whole genome shotgun (WGS) entry which is preliminary data.</text>
</comment>
<dbReference type="Pfam" id="PF12691">
    <property type="entry name" value="Phage_tail_terminator_6"/>
    <property type="match status" value="1"/>
</dbReference>
<dbReference type="Proteomes" id="UP001523566">
    <property type="component" value="Unassembled WGS sequence"/>
</dbReference>
<dbReference type="InterPro" id="IPR024411">
    <property type="entry name" value="Tail_terminator_phage"/>
</dbReference>
<evidence type="ECO:0000313" key="2">
    <source>
        <dbReference type="Proteomes" id="UP001523566"/>
    </source>
</evidence>
<protein>
    <submittedName>
        <fullName evidence="1">Minor capsid protein</fullName>
    </submittedName>
</protein>
<evidence type="ECO:0000313" key="1">
    <source>
        <dbReference type="EMBL" id="MCP1103599.1"/>
    </source>
</evidence>
<dbReference type="RefSeq" id="WP_262067371.1">
    <property type="nucleotide sequence ID" value="NZ_JAMXOD010000033.1"/>
</dbReference>
<sequence length="130" mass="14910">MTLAEVRDWIKTFEIGENFYIGKLDNKKEKSIGVYQRKPSGNPFIALGGVDNTKTTVKSISLLIHWNKWADQTEAAAQELYDKFLRLTDVTIAGKRVNYVRLEVPEPVDVGSDDSGVYERVIWLDLIYER</sequence>
<reference evidence="1 2" key="1">
    <citation type="journal article" date="2022" name="Genome Biol. Evol.">
        <title>Host diet, physiology and behaviors set the stage for Lachnospiraceae cladogenesis.</title>
        <authorList>
            <person name="Vera-Ponce De Leon A."/>
            <person name="Schneider M."/>
            <person name="Jahnes B.C."/>
            <person name="Sadowski V."/>
            <person name="Camuy-Velez L.A."/>
            <person name="Duan J."/>
            <person name="Sabree Z.L."/>
        </authorList>
    </citation>
    <scope>NUCLEOTIDE SEQUENCE [LARGE SCALE GENOMIC DNA]</scope>
    <source>
        <strain evidence="1 2">PAL113</strain>
    </source>
</reference>